<dbReference type="GeneID" id="25477503"/>
<organism evidence="2 3">
    <name type="scientific">Eimeria necatrix</name>
    <dbReference type="NCBI Taxonomy" id="51315"/>
    <lineage>
        <taxon>Eukaryota</taxon>
        <taxon>Sar</taxon>
        <taxon>Alveolata</taxon>
        <taxon>Apicomplexa</taxon>
        <taxon>Conoidasida</taxon>
        <taxon>Coccidia</taxon>
        <taxon>Eucoccidiorida</taxon>
        <taxon>Eimeriorina</taxon>
        <taxon>Eimeriidae</taxon>
        <taxon>Eimeria</taxon>
    </lineage>
</organism>
<feature type="region of interest" description="Disordered" evidence="1">
    <location>
        <begin position="1"/>
        <end position="34"/>
    </location>
</feature>
<dbReference type="EMBL" id="HG722977">
    <property type="protein sequence ID" value="CDJ64586.1"/>
    <property type="molecule type" value="Genomic_DNA"/>
</dbReference>
<proteinExistence type="predicted"/>
<evidence type="ECO:0000313" key="2">
    <source>
        <dbReference type="EMBL" id="CDJ64586.1"/>
    </source>
</evidence>
<dbReference type="AlphaFoldDB" id="U6MKR3"/>
<reference evidence="2" key="2">
    <citation type="submission" date="2013-10" db="EMBL/GenBank/DDBJ databases">
        <authorList>
            <person name="Aslett M."/>
        </authorList>
    </citation>
    <scope>NUCLEOTIDE SEQUENCE [LARGE SCALE GENOMIC DNA]</scope>
    <source>
        <strain evidence="2">Houghton</strain>
    </source>
</reference>
<evidence type="ECO:0000313" key="3">
    <source>
        <dbReference type="Proteomes" id="UP000030754"/>
    </source>
</evidence>
<reference evidence="2" key="1">
    <citation type="submission" date="2013-10" db="EMBL/GenBank/DDBJ databases">
        <title>Genomic analysis of the causative agents of coccidiosis in chickens.</title>
        <authorList>
            <person name="Reid A.J."/>
            <person name="Blake D."/>
            <person name="Billington K."/>
            <person name="Browne H."/>
            <person name="Dunn M."/>
            <person name="Hung S."/>
            <person name="Kawahara F."/>
            <person name="Miranda-Saavedra D."/>
            <person name="Mourier T."/>
            <person name="Nagra H."/>
            <person name="Otto T.D."/>
            <person name="Rawlings N."/>
            <person name="Sanchez A."/>
            <person name="Sanders M."/>
            <person name="Subramaniam C."/>
            <person name="Tay Y."/>
            <person name="Dear P."/>
            <person name="Doerig C."/>
            <person name="Gruber A."/>
            <person name="Parkinson J."/>
            <person name="Shirley M."/>
            <person name="Wan K.L."/>
            <person name="Berriman M."/>
            <person name="Tomley F."/>
            <person name="Pain A."/>
        </authorList>
    </citation>
    <scope>NUCLEOTIDE SEQUENCE [LARGE SCALE GENOMIC DNA]</scope>
    <source>
        <strain evidence="2">Houghton</strain>
    </source>
</reference>
<accession>U6MKR3</accession>
<name>U6MKR3_9EIME</name>
<protein>
    <submittedName>
        <fullName evidence="2">Uncharacterized protein</fullName>
    </submittedName>
</protein>
<gene>
    <name evidence="2" type="ORF">ENH_00073730</name>
</gene>
<evidence type="ECO:0000256" key="1">
    <source>
        <dbReference type="SAM" id="MobiDB-lite"/>
    </source>
</evidence>
<dbReference type="RefSeq" id="XP_013433053.1">
    <property type="nucleotide sequence ID" value="XM_013577599.1"/>
</dbReference>
<sequence>MKSPSQSPPPGQVFQRPESVSSSPVAGGRSDSQVGREGSALYNFFSKVSSAFGFPFGFFQSRPEVRTWGEEDLQDPSVQPRPAAAPVDYGTSLPGYPKHACAYFDGTFGRSKGSPEFITLFNLLGVQDDKLVGPRLNGFPMCKVDYPSLPTDRLGTPSYDYRDLLGYRMDYHPYVNAVMSPEDPARMYVCANWMVGYPYGVPAVEENEKAWKAMS</sequence>
<feature type="compositionally biased region" description="Pro residues" evidence="1">
    <location>
        <begin position="1"/>
        <end position="11"/>
    </location>
</feature>
<dbReference type="OrthoDB" id="345385at2759"/>
<dbReference type="Proteomes" id="UP000030754">
    <property type="component" value="Unassembled WGS sequence"/>
</dbReference>
<dbReference type="VEuPathDB" id="ToxoDB:ENH_00073730"/>
<keyword evidence="3" id="KW-1185">Reference proteome</keyword>